<dbReference type="PANTHER" id="PTHR34219">
    <property type="entry name" value="IRON-REGULATED INNER MEMBRANE PROTEIN-RELATED"/>
    <property type="match status" value="1"/>
</dbReference>
<evidence type="ECO:0000256" key="1">
    <source>
        <dbReference type="SAM" id="Phobius"/>
    </source>
</evidence>
<dbReference type="EMBL" id="CP133548">
    <property type="protein sequence ID" value="WMS86745.1"/>
    <property type="molecule type" value="Genomic_DNA"/>
</dbReference>
<name>A0AA51RSF1_9GAMM</name>
<feature type="transmembrane region" description="Helical" evidence="1">
    <location>
        <begin position="474"/>
        <end position="496"/>
    </location>
</feature>
<gene>
    <name evidence="2" type="ORF">Q9312_16105</name>
</gene>
<keyword evidence="3" id="KW-1185">Reference proteome</keyword>
<keyword evidence="1" id="KW-0812">Transmembrane</keyword>
<dbReference type="RefSeq" id="WP_309201890.1">
    <property type="nucleotide sequence ID" value="NZ_CP133548.1"/>
</dbReference>
<feature type="transmembrane region" description="Helical" evidence="1">
    <location>
        <begin position="365"/>
        <end position="386"/>
    </location>
</feature>
<protein>
    <submittedName>
        <fullName evidence="2">PepSY-associated TM helix domain-containing protein</fullName>
    </submittedName>
</protein>
<feature type="transmembrane region" description="Helical" evidence="1">
    <location>
        <begin position="166"/>
        <end position="188"/>
    </location>
</feature>
<keyword evidence="1" id="KW-1133">Transmembrane helix</keyword>
<dbReference type="InterPro" id="IPR005625">
    <property type="entry name" value="PepSY-ass_TM"/>
</dbReference>
<dbReference type="PANTHER" id="PTHR34219:SF3">
    <property type="entry name" value="BLL7967 PROTEIN"/>
    <property type="match status" value="1"/>
</dbReference>
<feature type="transmembrane region" description="Helical" evidence="1">
    <location>
        <begin position="223"/>
        <end position="249"/>
    </location>
</feature>
<keyword evidence="1" id="KW-0472">Membrane</keyword>
<feature type="transmembrane region" description="Helical" evidence="1">
    <location>
        <begin position="398"/>
        <end position="415"/>
    </location>
</feature>
<feature type="transmembrane region" description="Helical" evidence="1">
    <location>
        <begin position="451"/>
        <end position="468"/>
    </location>
</feature>
<dbReference type="AlphaFoldDB" id="A0AA51RSF1"/>
<sequence length="505" mass="57419">MSSREHFDNQQEHFDKQNIATIVDEKKQSAKPAKSNKSQLVKRALSSHSWVGLSVSALMYLVCLSGALVVFYEEFERWEQPVIEEYDDYSTRQIHMAIERFNQRVESTPESIYVVLPTESVPRMHISGDDQEWFINQDGSLSEPPIEGWTHFLKELHINLHLPQTFGIILVGALGAMLCGLIVTGILAHPRIFKDAFIWRPKGSRRIAQVDLHNRLSVWGTPFFFMIGLTGAFIGLVGILILVSASAFYNNDREAVIDEVYGADIEVTQSIEQLNIENALQQLQMTHPNAKPIYMVVQNFATENQFLEIAATLPERLIYSEIYRFRSNGELINHQGMSDGHWGQQLAYSVYRLHFGHFAGMPVKWVYFILGLALTIVCATGVNIWLARRKFTSFINDLWVAVVWGSPLAIVLASISVMTRLSATMIFLVSTVMCIIYALWKKNPPRVKSHLQLLTALVLLVIPVWHHLHFSMSWNWSLVNAINFSLVIGSVIYFWLGLSGNRKPS</sequence>
<organism evidence="2 3">
    <name type="scientific">Pleionea litopenaei</name>
    <dbReference type="NCBI Taxonomy" id="3070815"/>
    <lineage>
        <taxon>Bacteria</taxon>
        <taxon>Pseudomonadati</taxon>
        <taxon>Pseudomonadota</taxon>
        <taxon>Gammaproteobacteria</taxon>
        <taxon>Oceanospirillales</taxon>
        <taxon>Pleioneaceae</taxon>
        <taxon>Pleionea</taxon>
    </lineage>
</organism>
<proteinExistence type="predicted"/>
<reference evidence="2 3" key="1">
    <citation type="submission" date="2023-08" db="EMBL/GenBank/DDBJ databases">
        <title>Pleionea litopenaei sp. nov., isolated from stomach of juvenile Litopenaeus vannamei.</title>
        <authorList>
            <person name="Rho A.M."/>
            <person name="Hwang C.Y."/>
        </authorList>
    </citation>
    <scope>NUCLEOTIDE SEQUENCE [LARGE SCALE GENOMIC DNA]</scope>
    <source>
        <strain evidence="2 3">HL-JVS1</strain>
    </source>
</reference>
<dbReference type="Pfam" id="PF03929">
    <property type="entry name" value="PepSY_TM"/>
    <property type="match status" value="1"/>
</dbReference>
<accession>A0AA51RSF1</accession>
<dbReference type="Proteomes" id="UP001239782">
    <property type="component" value="Chromosome"/>
</dbReference>
<dbReference type="KEGG" id="plei:Q9312_16105"/>
<evidence type="ECO:0000313" key="3">
    <source>
        <dbReference type="Proteomes" id="UP001239782"/>
    </source>
</evidence>
<feature type="transmembrane region" description="Helical" evidence="1">
    <location>
        <begin position="421"/>
        <end position="439"/>
    </location>
</feature>
<evidence type="ECO:0000313" key="2">
    <source>
        <dbReference type="EMBL" id="WMS86745.1"/>
    </source>
</evidence>
<feature type="transmembrane region" description="Helical" evidence="1">
    <location>
        <begin position="50"/>
        <end position="72"/>
    </location>
</feature>